<reference evidence="5 6" key="1">
    <citation type="journal article" date="2020" name="Genome Biol. Evol.">
        <title>A new high-quality draft genome assembly of the Chinese cordyceps Ophiocordyceps sinensis.</title>
        <authorList>
            <person name="Shu R."/>
            <person name="Zhang J."/>
            <person name="Meng Q."/>
            <person name="Zhang H."/>
            <person name="Zhou G."/>
            <person name="Li M."/>
            <person name="Wu P."/>
            <person name="Zhao Y."/>
            <person name="Chen C."/>
            <person name="Qin Q."/>
        </authorList>
    </citation>
    <scope>NUCLEOTIDE SEQUENCE [LARGE SCALE GENOMIC DNA]</scope>
    <source>
        <strain evidence="5 6">IOZ07</strain>
    </source>
</reference>
<gene>
    <name evidence="5" type="ORF">G6O67_007750</name>
</gene>
<name>A0A8H4PP14_9HYPO</name>
<dbReference type="InterPro" id="IPR036779">
    <property type="entry name" value="LysM_dom_sf"/>
</dbReference>
<dbReference type="CDD" id="cd00118">
    <property type="entry name" value="LysM"/>
    <property type="match status" value="1"/>
</dbReference>
<evidence type="ECO:0000313" key="6">
    <source>
        <dbReference type="Proteomes" id="UP000557566"/>
    </source>
</evidence>
<dbReference type="OrthoDB" id="5985073at2759"/>
<dbReference type="AlphaFoldDB" id="A0A8H4PP14"/>
<comment type="caution">
    <text evidence="5">The sequence shown here is derived from an EMBL/GenBank/DDBJ whole genome shotgun (WGS) entry which is preliminary data.</text>
</comment>
<feature type="domain" description="LysM" evidence="4">
    <location>
        <begin position="69"/>
        <end position="116"/>
    </location>
</feature>
<comment type="similarity">
    <text evidence="3">Belongs to the secreted LysM effector family.</text>
</comment>
<evidence type="ECO:0000259" key="4">
    <source>
        <dbReference type="PROSITE" id="PS51782"/>
    </source>
</evidence>
<keyword evidence="2" id="KW-0843">Virulence</keyword>
<evidence type="ECO:0000313" key="5">
    <source>
        <dbReference type="EMBL" id="KAF4505840.1"/>
    </source>
</evidence>
<dbReference type="PANTHER" id="PTHR34997">
    <property type="entry name" value="AM15"/>
    <property type="match status" value="1"/>
</dbReference>
<dbReference type="PROSITE" id="PS51782">
    <property type="entry name" value="LYSM"/>
    <property type="match status" value="1"/>
</dbReference>
<proteinExistence type="inferred from homology"/>
<keyword evidence="1" id="KW-0147">Chitin-binding</keyword>
<evidence type="ECO:0000256" key="2">
    <source>
        <dbReference type="ARBA" id="ARBA00023026"/>
    </source>
</evidence>
<dbReference type="Proteomes" id="UP000557566">
    <property type="component" value="Unassembled WGS sequence"/>
</dbReference>
<evidence type="ECO:0000256" key="1">
    <source>
        <dbReference type="ARBA" id="ARBA00022669"/>
    </source>
</evidence>
<evidence type="ECO:0000256" key="3">
    <source>
        <dbReference type="ARBA" id="ARBA00044955"/>
    </source>
</evidence>
<dbReference type="InterPro" id="IPR018392">
    <property type="entry name" value="LysM"/>
</dbReference>
<organism evidence="5 6">
    <name type="scientific">Ophiocordyceps sinensis</name>
    <dbReference type="NCBI Taxonomy" id="72228"/>
    <lineage>
        <taxon>Eukaryota</taxon>
        <taxon>Fungi</taxon>
        <taxon>Dikarya</taxon>
        <taxon>Ascomycota</taxon>
        <taxon>Pezizomycotina</taxon>
        <taxon>Sordariomycetes</taxon>
        <taxon>Hypocreomycetidae</taxon>
        <taxon>Hypocreales</taxon>
        <taxon>Ophiocordycipitaceae</taxon>
        <taxon>Ophiocordyceps</taxon>
    </lineage>
</organism>
<dbReference type="SMART" id="SM00257">
    <property type="entry name" value="LysM"/>
    <property type="match status" value="1"/>
</dbReference>
<sequence>MHWNLTPDKFISLNPSVGPNCVNGVKAGEDYCIEWTDDEPVVPTTSQISPTTPLSRDPVQAGLVESCIKFYKVEAGDSCDAIVNQFGTFTYQDFVKWNPAVDQDCRRLWYGYYVCVGVAETYTRPKTRSPWPTQKGIATSYRYKTFRLDSFLEWNPAIRNDCGGLWTGYWYCVDVPAAFRARTFYHSYCTGPMSHNTITVNDGVCIDTMCAVASLDIDEAGLCPGGQVQVSYWGQPGCTGKWFGYSYTSRGTCHRLWTEGWKFKSLHLWCASKEEDCVRRGTCTYSPQPATNVC</sequence>
<dbReference type="PANTHER" id="PTHR34997:SF1">
    <property type="entry name" value="PEPTIDOGLYCAN-BINDING LYSIN DOMAIN"/>
    <property type="match status" value="1"/>
</dbReference>
<keyword evidence="6" id="KW-1185">Reference proteome</keyword>
<dbReference type="GO" id="GO:0008061">
    <property type="term" value="F:chitin binding"/>
    <property type="evidence" value="ECO:0007669"/>
    <property type="project" value="UniProtKB-KW"/>
</dbReference>
<dbReference type="EMBL" id="JAAVMX010000008">
    <property type="protein sequence ID" value="KAF4505840.1"/>
    <property type="molecule type" value="Genomic_DNA"/>
</dbReference>
<dbReference type="Gene3D" id="3.10.350.10">
    <property type="entry name" value="LysM domain"/>
    <property type="match status" value="2"/>
</dbReference>
<protein>
    <recommendedName>
        <fullName evidence="4">LysM domain-containing protein</fullName>
    </recommendedName>
</protein>
<dbReference type="SUPFAM" id="SSF54106">
    <property type="entry name" value="LysM domain"/>
    <property type="match status" value="1"/>
</dbReference>
<accession>A0A8H4PP14</accession>
<dbReference type="InterPro" id="IPR052210">
    <property type="entry name" value="LysM1-like"/>
</dbReference>